<dbReference type="EMBL" id="MZ130491">
    <property type="protein sequence ID" value="QWM90588.1"/>
    <property type="molecule type" value="Genomic_DNA"/>
</dbReference>
<feature type="coiled-coil region" evidence="1">
    <location>
        <begin position="109"/>
        <end position="137"/>
    </location>
</feature>
<organism evidence="2 3">
    <name type="scientific">uncultured phage cr61_1</name>
    <dbReference type="NCBI Taxonomy" id="2986417"/>
    <lineage>
        <taxon>Viruses</taxon>
        <taxon>Duplodnaviria</taxon>
        <taxon>Heunggongvirae</taxon>
        <taxon>Uroviricota</taxon>
        <taxon>Caudoviricetes</taxon>
        <taxon>Crassvirales</taxon>
        <taxon>Suoliviridae</taxon>
        <taxon>Oafivirinae</taxon>
        <taxon>Bohxovirus</taxon>
        <taxon>Bohxovirus oralis</taxon>
    </lineage>
</organism>
<accession>A0AAE7RZ50</accession>
<proteinExistence type="predicted"/>
<keyword evidence="3" id="KW-1185">Reference proteome</keyword>
<evidence type="ECO:0000256" key="1">
    <source>
        <dbReference type="SAM" id="Coils"/>
    </source>
</evidence>
<evidence type="ECO:0000313" key="3">
    <source>
        <dbReference type="Proteomes" id="UP000827408"/>
    </source>
</evidence>
<dbReference type="Proteomes" id="UP000827408">
    <property type="component" value="Segment"/>
</dbReference>
<dbReference type="RefSeq" id="YP_010509528.1">
    <property type="nucleotide sequence ID" value="NC_067209.1"/>
</dbReference>
<protein>
    <submittedName>
        <fullName evidence="2">Uncharacterized protein</fullName>
    </submittedName>
</protein>
<name>A0AAE7RZ50_9CAUD</name>
<gene>
    <name evidence="2" type="primary">gp_67520</name>
</gene>
<reference evidence="2 3" key="1">
    <citation type="submission" date="2021-04" db="EMBL/GenBank/DDBJ databases">
        <authorList>
            <person name="Shkoporov A.N."/>
            <person name="Stockdale S.R."/>
            <person name="Guerin E."/>
            <person name="Ross R.P."/>
            <person name="Hill C."/>
        </authorList>
    </citation>
    <scope>NUCLEOTIDE SEQUENCE [LARGE SCALE GENOMIC DNA]</scope>
    <source>
        <strain evidence="3">cr61_1</strain>
    </source>
</reference>
<dbReference type="KEGG" id="vg:75687012"/>
<feature type="coiled-coil region" evidence="1">
    <location>
        <begin position="27"/>
        <end position="54"/>
    </location>
</feature>
<dbReference type="GeneID" id="75687012"/>
<sequence length="147" mass="17054">MAKEKAKAATEVATTEDNVMEQIKSGNMLKESNVQAAIAEIEKQKDEKQKKDAMDMICVAKYNNIKALLELRARRREEKATKAYLSETKKVLDDALAGKITPTDYKKKRAELKETCRKEQRDSNRILDEELTELQNSFEGRYSYWWD</sequence>
<evidence type="ECO:0000313" key="2">
    <source>
        <dbReference type="EMBL" id="QWM90588.1"/>
    </source>
</evidence>
<keyword evidence="1" id="KW-0175">Coiled coil</keyword>